<dbReference type="InterPro" id="IPR029044">
    <property type="entry name" value="Nucleotide-diphossugar_trans"/>
</dbReference>
<dbReference type="SUPFAM" id="SSF53448">
    <property type="entry name" value="Nucleotide-diphospho-sugar transferases"/>
    <property type="match status" value="1"/>
</dbReference>
<evidence type="ECO:0000313" key="2">
    <source>
        <dbReference type="Proteomes" id="UP001230145"/>
    </source>
</evidence>
<sequence>MKLATLVYKGKRAVWHVRSSGRGAVKEFFRRRRLVRRGPNPRYTRGRQFPEWPIPAPVSQLDTRVALIAPDSIATALNFEWCQTLLRLQDWQRQIHDPADVLVVTSSSYKLPISEFIPSILASFQSRGIKRILWIDEPTEIDEAILDQFDVISDMEPAVQPMIHNPQALTRNGRVAPRKRGTPIAVLHNLPYRETLSAYRSFRLFFESETKLPDCLDRVRMEILSCNADVIPTGEDRDPLDSMWRAYVARQEYWLTSTYRHRARALLSSVGLADPDLPHIAVTPLIATNRPHQLPHVLDYLAAQRGVELQPIISTHGFEATSRHRMLATERGLDVIWLQHRSDLSLGEIYNLMIDRADTPLIAKMDDDDYYDSTYLLDSAITRLHSGAELVGKRASFVYVEGMAATYFCFGADENKFVHEIAGPTLLCDTQIAREIGFSPLSRGEDSDFLKRVTAEGASIYAGSRFGFLRVRAQQHTWNVPHSVFTSNGMQVHSGGPSQLELPGIFGVISSLPR</sequence>
<gene>
    <name evidence="1" type="ORF">J2S45_001559</name>
</gene>
<dbReference type="Proteomes" id="UP001230145">
    <property type="component" value="Unassembled WGS sequence"/>
</dbReference>
<dbReference type="RefSeq" id="WP_307635035.1">
    <property type="nucleotide sequence ID" value="NZ_JAUSQL010000001.1"/>
</dbReference>
<keyword evidence="2" id="KW-1185">Reference proteome</keyword>
<reference evidence="1 2" key="1">
    <citation type="submission" date="2023-07" db="EMBL/GenBank/DDBJ databases">
        <title>Sequencing the genomes of 1000 actinobacteria strains.</title>
        <authorList>
            <person name="Klenk H.-P."/>
        </authorList>
    </citation>
    <scope>NUCLEOTIDE SEQUENCE [LARGE SCALE GENOMIC DNA]</scope>
    <source>
        <strain evidence="1 2">DSM 19515</strain>
    </source>
</reference>
<protein>
    <recommendedName>
        <fullName evidence="3">Glycosyltransferase family 2 protein</fullName>
    </recommendedName>
</protein>
<accession>A0ABT9PLS1</accession>
<dbReference type="EMBL" id="JAUSQL010000001">
    <property type="protein sequence ID" value="MDP9832880.1"/>
    <property type="molecule type" value="Genomic_DNA"/>
</dbReference>
<dbReference type="Gene3D" id="3.90.550.10">
    <property type="entry name" value="Spore Coat Polysaccharide Biosynthesis Protein SpsA, Chain A"/>
    <property type="match status" value="1"/>
</dbReference>
<evidence type="ECO:0000313" key="1">
    <source>
        <dbReference type="EMBL" id="MDP9832880.1"/>
    </source>
</evidence>
<name>A0ABT9PLS1_9ACTO</name>
<comment type="caution">
    <text evidence="1">The sequence shown here is derived from an EMBL/GenBank/DDBJ whole genome shotgun (WGS) entry which is preliminary data.</text>
</comment>
<proteinExistence type="predicted"/>
<organism evidence="1 2">
    <name type="scientific">Trueperella abortisuis</name>
    <dbReference type="NCBI Taxonomy" id="445930"/>
    <lineage>
        <taxon>Bacteria</taxon>
        <taxon>Bacillati</taxon>
        <taxon>Actinomycetota</taxon>
        <taxon>Actinomycetes</taxon>
        <taxon>Actinomycetales</taxon>
        <taxon>Actinomycetaceae</taxon>
        <taxon>Trueperella</taxon>
    </lineage>
</organism>
<evidence type="ECO:0008006" key="3">
    <source>
        <dbReference type="Google" id="ProtNLM"/>
    </source>
</evidence>